<sequence length="993" mass="103735">MLPELVALIANHLAPNFVACNVRVLDKATAACLSGSQHSTVHLSQPAPTAAFRLRWGAPGAMHGLSRRQRLRLLCLVAQSGDTANLHLAIGSSGLCLSSCPELLVAAAAAGQLAVCGWLRQQGCPWGKAAPEAAWALSKNLARMRSLRNLALRSFASDGVSVLAAAGSSGDQGLCEWLLAEGCPWDQAAVLAAACAGHVGLVEWLLAQRPELLTALEFVLRLAQAAAVGFELEALQHLFSAWRQRGIWVPHTWAMLGSLSSHTPDWRAKVEWLEGETSDRHHDSCDYAAACPDGLERIRYLRQRGHEVSKRTLAAAARAGNAELVAELIAEGAQVMDGRTWLAALDGGNVQVLWALAAANAGPRPPYALTVAAEGGHMPAVAWVVEQKPWERGFVPVTGIASSGSLTMLQYLQAQGFEVSALTVMAGAEAGSCPIVEWLAAGGLLAQAYDGAPYLHAGMYGDLATLRCLRRLGCPWPPFHKAVRLPGRLWASVRWNDPVPAGCTLDVLTWMLAAGCPVDWEAAVEAAARRPEDAAQAAAAAPEAPLAASDLLVVLPTFHGRIGLVEASRSWRRGVRTHVVVDDKVDLAALRAAGAAHNETFSATADFPGMPHVLRHVLAPVLAHKAVQGRYRWMLLGDDDTLWSVPAVLEMLHGGGGGGVHSGGGDSGSGSGDGGAPTRPPLLPSAEPIAISDFLVDCRQGSGRGHKRVLTQPLARDGRCLPCGPVIDQAPRSKGSRHSRRGRGQGRGADAVGSSAASSAASSASAPKSVTSTGACSCRLPRALAEGEPLRSTDCPPEGRTSFYGGAGAVLSVGLMERLAASEAALQEYYSVAFHRYSRYSDIILSEAIRRAGVGFTAPPAAAATAAVAASLSARPQQPAARGGATGAPADATGGCISVGSGNYTSDGGEGGSVRRFGTWSRFNDWATPTAVLGRHLQAAAREPAAFRSMVSAHVRQHDTDTEEYLRAVRQLGKLMARQVAVPEGGGDGGGGV</sequence>
<dbReference type="InterPro" id="IPR036770">
    <property type="entry name" value="Ankyrin_rpt-contain_sf"/>
</dbReference>
<dbReference type="EMBL" id="LSYV01000209">
    <property type="protein sequence ID" value="KXZ42073.1"/>
    <property type="molecule type" value="Genomic_DNA"/>
</dbReference>
<comment type="caution">
    <text evidence="2">The sequence shown here is derived from an EMBL/GenBank/DDBJ whole genome shotgun (WGS) entry which is preliminary data.</text>
</comment>
<dbReference type="GO" id="GO:0046513">
    <property type="term" value="P:ceramide biosynthetic process"/>
    <property type="evidence" value="ECO:0007669"/>
    <property type="project" value="TreeGrafter"/>
</dbReference>
<dbReference type="PANTHER" id="PTHR12393">
    <property type="entry name" value="SPHINGOMYELIN PHOSPHODIESTERASE RELATED"/>
    <property type="match status" value="1"/>
</dbReference>
<evidence type="ECO:0000256" key="1">
    <source>
        <dbReference type="SAM" id="MobiDB-lite"/>
    </source>
</evidence>
<feature type="compositionally biased region" description="Basic residues" evidence="1">
    <location>
        <begin position="734"/>
        <end position="744"/>
    </location>
</feature>
<dbReference type="Gene3D" id="1.25.40.20">
    <property type="entry name" value="Ankyrin repeat-containing domain"/>
    <property type="match status" value="2"/>
</dbReference>
<dbReference type="SUPFAM" id="SSF48403">
    <property type="entry name" value="Ankyrin repeat"/>
    <property type="match status" value="1"/>
</dbReference>
<protein>
    <submittedName>
        <fullName evidence="2">Uncharacterized protein</fullName>
    </submittedName>
</protein>
<evidence type="ECO:0000313" key="2">
    <source>
        <dbReference type="EMBL" id="KXZ42073.1"/>
    </source>
</evidence>
<keyword evidence="3" id="KW-1185">Reference proteome</keyword>
<dbReference type="GO" id="GO:0005783">
    <property type="term" value="C:endoplasmic reticulum"/>
    <property type="evidence" value="ECO:0007669"/>
    <property type="project" value="TreeGrafter"/>
</dbReference>
<dbReference type="PANTHER" id="PTHR12393:SF6">
    <property type="entry name" value="SPHINGOMYELIN PHOSPHODIESTERASE 2"/>
    <property type="match status" value="1"/>
</dbReference>
<dbReference type="GO" id="GO:0030149">
    <property type="term" value="P:sphingolipid catabolic process"/>
    <property type="evidence" value="ECO:0007669"/>
    <property type="project" value="TreeGrafter"/>
</dbReference>
<dbReference type="GO" id="GO:0016020">
    <property type="term" value="C:membrane"/>
    <property type="evidence" value="ECO:0007669"/>
    <property type="project" value="TreeGrafter"/>
</dbReference>
<gene>
    <name evidence="2" type="ORF">GPECTOR_210g416</name>
</gene>
<proteinExistence type="predicted"/>
<accession>A0A150FWT5</accession>
<feature type="compositionally biased region" description="Low complexity" evidence="1">
    <location>
        <begin position="754"/>
        <end position="766"/>
    </location>
</feature>
<dbReference type="OrthoDB" id="58544at2759"/>
<reference evidence="3" key="1">
    <citation type="journal article" date="2016" name="Nat. Commun.">
        <title>The Gonium pectorale genome demonstrates co-option of cell cycle regulation during the evolution of multicellularity.</title>
        <authorList>
            <person name="Hanschen E.R."/>
            <person name="Marriage T.N."/>
            <person name="Ferris P.J."/>
            <person name="Hamaji T."/>
            <person name="Toyoda A."/>
            <person name="Fujiyama A."/>
            <person name="Neme R."/>
            <person name="Noguchi H."/>
            <person name="Minakuchi Y."/>
            <person name="Suzuki M."/>
            <person name="Kawai-Toyooka H."/>
            <person name="Smith D.R."/>
            <person name="Sparks H."/>
            <person name="Anderson J."/>
            <person name="Bakaric R."/>
            <person name="Luria V."/>
            <person name="Karger A."/>
            <person name="Kirschner M.W."/>
            <person name="Durand P.M."/>
            <person name="Michod R.E."/>
            <person name="Nozaki H."/>
            <person name="Olson B.J."/>
        </authorList>
    </citation>
    <scope>NUCLEOTIDE SEQUENCE [LARGE SCALE GENOMIC DNA]</scope>
    <source>
        <strain evidence="3">NIES-2863</strain>
    </source>
</reference>
<organism evidence="2 3">
    <name type="scientific">Gonium pectorale</name>
    <name type="common">Green alga</name>
    <dbReference type="NCBI Taxonomy" id="33097"/>
    <lineage>
        <taxon>Eukaryota</taxon>
        <taxon>Viridiplantae</taxon>
        <taxon>Chlorophyta</taxon>
        <taxon>core chlorophytes</taxon>
        <taxon>Chlorophyceae</taxon>
        <taxon>CS clade</taxon>
        <taxon>Chlamydomonadales</taxon>
        <taxon>Volvocaceae</taxon>
        <taxon>Gonium</taxon>
    </lineage>
</organism>
<dbReference type="AlphaFoldDB" id="A0A150FWT5"/>
<feature type="region of interest" description="Disordered" evidence="1">
    <location>
        <begin position="721"/>
        <end position="774"/>
    </location>
</feature>
<dbReference type="GO" id="GO:0004620">
    <property type="term" value="F:phospholipase activity"/>
    <property type="evidence" value="ECO:0007669"/>
    <property type="project" value="TreeGrafter"/>
</dbReference>
<feature type="region of interest" description="Disordered" evidence="1">
    <location>
        <begin position="656"/>
        <end position="684"/>
    </location>
</feature>
<dbReference type="GO" id="GO:0071944">
    <property type="term" value="C:cell periphery"/>
    <property type="evidence" value="ECO:0007669"/>
    <property type="project" value="TreeGrafter"/>
</dbReference>
<feature type="compositionally biased region" description="Gly residues" evidence="1">
    <location>
        <begin position="656"/>
        <end position="675"/>
    </location>
</feature>
<evidence type="ECO:0000313" key="3">
    <source>
        <dbReference type="Proteomes" id="UP000075714"/>
    </source>
</evidence>
<dbReference type="Proteomes" id="UP000075714">
    <property type="component" value="Unassembled WGS sequence"/>
</dbReference>
<name>A0A150FWT5_GONPE</name>